<keyword evidence="12" id="KW-1185">Reference proteome</keyword>
<keyword evidence="2" id="KW-1003">Cell membrane</keyword>
<keyword evidence="8" id="KW-0812">Transmembrane</keyword>
<dbReference type="InterPro" id="IPR013783">
    <property type="entry name" value="Ig-like_fold"/>
</dbReference>
<keyword evidence="4" id="KW-0391">Immunity</keyword>
<evidence type="ECO:0000256" key="3">
    <source>
        <dbReference type="ARBA" id="ARBA00022729"/>
    </source>
</evidence>
<evidence type="ECO:0000256" key="7">
    <source>
        <dbReference type="ARBA" id="ARBA00023180"/>
    </source>
</evidence>
<dbReference type="GO" id="GO:0005886">
    <property type="term" value="C:plasma membrane"/>
    <property type="evidence" value="ECO:0007669"/>
    <property type="project" value="UniProtKB-SubCell"/>
</dbReference>
<reference evidence="12" key="1">
    <citation type="submission" date="2013-10" db="EMBL/GenBank/DDBJ databases">
        <authorList>
            <person name="Schartl M."/>
            <person name="Warren W."/>
        </authorList>
    </citation>
    <scope>NUCLEOTIDE SEQUENCE [LARGE SCALE GENOMIC DNA]</scope>
    <source>
        <strain evidence="12">female</strain>
    </source>
</reference>
<protein>
    <recommendedName>
        <fullName evidence="10">Immunoglobulin domain-containing protein</fullName>
    </recommendedName>
</protein>
<evidence type="ECO:0000313" key="12">
    <source>
        <dbReference type="Proteomes" id="UP000028760"/>
    </source>
</evidence>
<feature type="transmembrane region" description="Helical" evidence="8">
    <location>
        <begin position="147"/>
        <end position="168"/>
    </location>
</feature>
<dbReference type="GeneTree" id="ENSGT01030000235428"/>
<evidence type="ECO:0000256" key="5">
    <source>
        <dbReference type="ARBA" id="ARBA00023136"/>
    </source>
</evidence>
<accession>A0A087XXQ1</accession>
<evidence type="ECO:0000256" key="4">
    <source>
        <dbReference type="ARBA" id="ARBA00022859"/>
    </source>
</evidence>
<keyword evidence="3 9" id="KW-0732">Signal</keyword>
<feature type="domain" description="Immunoglobulin" evidence="10">
    <location>
        <begin position="21"/>
        <end position="121"/>
    </location>
</feature>
<dbReference type="AlphaFoldDB" id="A0A087XXQ1"/>
<dbReference type="Proteomes" id="UP000028760">
    <property type="component" value="Unassembled WGS sequence"/>
</dbReference>
<organism evidence="11 12">
    <name type="scientific">Poecilia formosa</name>
    <name type="common">Amazon molly</name>
    <name type="synonym">Limia formosa</name>
    <dbReference type="NCBI Taxonomy" id="48698"/>
    <lineage>
        <taxon>Eukaryota</taxon>
        <taxon>Metazoa</taxon>
        <taxon>Chordata</taxon>
        <taxon>Craniata</taxon>
        <taxon>Vertebrata</taxon>
        <taxon>Euteleostomi</taxon>
        <taxon>Actinopterygii</taxon>
        <taxon>Neopterygii</taxon>
        <taxon>Teleostei</taxon>
        <taxon>Neoteleostei</taxon>
        <taxon>Acanthomorphata</taxon>
        <taxon>Ovalentaria</taxon>
        <taxon>Atherinomorphae</taxon>
        <taxon>Cyprinodontiformes</taxon>
        <taxon>Poeciliidae</taxon>
        <taxon>Poeciliinae</taxon>
        <taxon>Poecilia</taxon>
    </lineage>
</organism>
<name>A0A087XXQ1_POEFO</name>
<keyword evidence="8" id="KW-1133">Transmembrane helix</keyword>
<dbReference type="GO" id="GO:0009617">
    <property type="term" value="P:response to bacterium"/>
    <property type="evidence" value="ECO:0007669"/>
    <property type="project" value="TreeGrafter"/>
</dbReference>
<dbReference type="InterPro" id="IPR003599">
    <property type="entry name" value="Ig_sub"/>
</dbReference>
<feature type="signal peptide" evidence="9">
    <location>
        <begin position="1"/>
        <end position="21"/>
    </location>
</feature>
<keyword evidence="7" id="KW-0325">Glycoprotein</keyword>
<evidence type="ECO:0000256" key="2">
    <source>
        <dbReference type="ARBA" id="ARBA00022475"/>
    </source>
</evidence>
<sequence>MKNFVFIGAVLFSCCWISVVSQTVSVLPGENVNLLCNKHSGPPLFWFRLVNRTRISCISVSLSGSTRYCDEFKSGSFNIWSNSSTSVLRINQLNVSDSGLYFCGFATKQHRLFTVTQLHVNGTKTFYDDTEVQICFAAEGPPDNTKLITLTLRVLNVLLVTIIIVLLVKV</sequence>
<reference evidence="11" key="2">
    <citation type="submission" date="2025-08" db="UniProtKB">
        <authorList>
            <consortium name="Ensembl"/>
        </authorList>
    </citation>
    <scope>IDENTIFICATION</scope>
</reference>
<evidence type="ECO:0000256" key="8">
    <source>
        <dbReference type="SAM" id="Phobius"/>
    </source>
</evidence>
<dbReference type="SMART" id="SM00409">
    <property type="entry name" value="IG"/>
    <property type="match status" value="1"/>
</dbReference>
<dbReference type="GO" id="GO:0002376">
    <property type="term" value="P:immune system process"/>
    <property type="evidence" value="ECO:0007669"/>
    <property type="project" value="UniProtKB-KW"/>
</dbReference>
<dbReference type="Ensembl" id="ENSPFOT00000010569.1">
    <property type="protein sequence ID" value="ENSPFOP00000010554.1"/>
    <property type="gene ID" value="ENSPFOG00000010581.1"/>
</dbReference>
<evidence type="ECO:0000256" key="6">
    <source>
        <dbReference type="ARBA" id="ARBA00023157"/>
    </source>
</evidence>
<dbReference type="EMBL" id="AYCK01006366">
    <property type="status" value="NOT_ANNOTATED_CDS"/>
    <property type="molecule type" value="Genomic_DNA"/>
</dbReference>
<dbReference type="InterPro" id="IPR052051">
    <property type="entry name" value="TCR_complex_component"/>
</dbReference>
<evidence type="ECO:0000313" key="11">
    <source>
        <dbReference type="Ensembl" id="ENSPFOP00000010554.1"/>
    </source>
</evidence>
<reference evidence="11" key="3">
    <citation type="submission" date="2025-09" db="UniProtKB">
        <authorList>
            <consortium name="Ensembl"/>
        </authorList>
    </citation>
    <scope>IDENTIFICATION</scope>
</reference>
<dbReference type="STRING" id="48698.ENSPFOP00000010554"/>
<dbReference type="PANTHER" id="PTHR19433">
    <property type="entry name" value="T-CELL RECEPTOR ALPHA CHAIN V REGION-RELATED"/>
    <property type="match status" value="1"/>
</dbReference>
<dbReference type="Pfam" id="PF07686">
    <property type="entry name" value="V-set"/>
    <property type="match status" value="1"/>
</dbReference>
<proteinExistence type="predicted"/>
<dbReference type="InterPro" id="IPR013106">
    <property type="entry name" value="Ig_V-set"/>
</dbReference>
<dbReference type="PANTHER" id="PTHR19433:SF111">
    <property type="entry name" value="T CELL RECEPTOR ALPHA VARIABLE 4"/>
    <property type="match status" value="1"/>
</dbReference>
<keyword evidence="6" id="KW-1015">Disulfide bond</keyword>
<feature type="chain" id="PRO_5001833697" description="Immunoglobulin domain-containing protein" evidence="9">
    <location>
        <begin position="22"/>
        <end position="170"/>
    </location>
</feature>
<keyword evidence="5 8" id="KW-0472">Membrane</keyword>
<evidence type="ECO:0000256" key="9">
    <source>
        <dbReference type="SAM" id="SignalP"/>
    </source>
</evidence>
<evidence type="ECO:0000256" key="1">
    <source>
        <dbReference type="ARBA" id="ARBA00004236"/>
    </source>
</evidence>
<dbReference type="Gene3D" id="2.60.40.10">
    <property type="entry name" value="Immunoglobulins"/>
    <property type="match status" value="1"/>
</dbReference>
<dbReference type="SUPFAM" id="SSF48726">
    <property type="entry name" value="Immunoglobulin"/>
    <property type="match status" value="1"/>
</dbReference>
<evidence type="ECO:0000259" key="10">
    <source>
        <dbReference type="SMART" id="SM00409"/>
    </source>
</evidence>
<dbReference type="InterPro" id="IPR036179">
    <property type="entry name" value="Ig-like_dom_sf"/>
</dbReference>
<comment type="subcellular location">
    <subcellularLocation>
        <location evidence="1">Cell membrane</location>
    </subcellularLocation>
</comment>